<dbReference type="Pfam" id="PF03874">
    <property type="entry name" value="RNA_pol_Rpb4"/>
    <property type="match status" value="1"/>
</dbReference>
<comment type="function">
    <text evidence="10">Accessory protein for the calcitonin gene-related peptide (CGRP) receptor. It modulates CGRP responsiveness in a variety of tissues.</text>
</comment>
<comment type="subunit">
    <text evidence="11">Component of the RNA polymerase III complex consisting of 17 subunits: a ten-subunit horseshoe-shaped catalytic core composed of POLR3A/RPC1, POLR3B/RPC2, POLR1C/RPAC1, POLR1D/RPAC2, POLR3K/RPC10, POLR2E/RPABC1, POLR2F/RPABC2, POLR2H/RPABC3, POLR2K/RPABC4 and POLR2L/RPABC5; a mobile stalk composed of two subunits POLR3H/RPC8 and CRCP/RPC9, protruding from the core and functioning primarily in transcription initiation; and additional subunits homologous to general transcription factors of the RNA polymerase II machinery, POLR3C/RPC3-POLR3F/RPC6-POLR3G/RPC7 heterotrimer required for transcription initiation and POLR3D/RPC4-POLR3E/RPC5 heterodimer involved in both transcription initiation and termination.</text>
</comment>
<dbReference type="FunFam" id="1.20.1250.40:FF:000002">
    <property type="entry name" value="DNA-directed RNA polymerase III subunit RPC9"/>
    <property type="match status" value="1"/>
</dbReference>
<dbReference type="KEGG" id="osn:115223551"/>
<dbReference type="InterPro" id="IPR010997">
    <property type="entry name" value="HRDC-like_sf"/>
</dbReference>
<reference evidence="17" key="1">
    <citation type="submission" date="2025-08" db="UniProtKB">
        <authorList>
            <consortium name="RefSeq"/>
        </authorList>
    </citation>
    <scope>IDENTIFICATION</scope>
</reference>
<evidence type="ECO:0000256" key="10">
    <source>
        <dbReference type="ARBA" id="ARBA00043924"/>
    </source>
</evidence>
<dbReference type="InterPro" id="IPR038324">
    <property type="entry name" value="Rpb4/RPC9_sf"/>
</dbReference>
<dbReference type="GO" id="GO:0000166">
    <property type="term" value="F:nucleotide binding"/>
    <property type="evidence" value="ECO:0007669"/>
    <property type="project" value="InterPro"/>
</dbReference>
<evidence type="ECO:0000256" key="11">
    <source>
        <dbReference type="ARBA" id="ARBA00044007"/>
    </source>
</evidence>
<evidence type="ECO:0000256" key="2">
    <source>
        <dbReference type="ARBA" id="ARBA00004413"/>
    </source>
</evidence>
<evidence type="ECO:0000256" key="4">
    <source>
        <dbReference type="ARBA" id="ARBA00016672"/>
    </source>
</evidence>
<dbReference type="Proteomes" id="UP000515154">
    <property type="component" value="Linkage group LG23"/>
</dbReference>
<evidence type="ECO:0000313" key="17">
    <source>
        <dbReference type="RefSeq" id="XP_029650048.1"/>
    </source>
</evidence>
<evidence type="ECO:0000256" key="13">
    <source>
        <dbReference type="ARBA" id="ARBA00073026"/>
    </source>
</evidence>
<keyword evidence="16" id="KW-1185">Reference proteome</keyword>
<dbReference type="GO" id="GO:0005886">
    <property type="term" value="C:plasma membrane"/>
    <property type="evidence" value="ECO:0007669"/>
    <property type="project" value="UniProtKB-SubCell"/>
</dbReference>
<evidence type="ECO:0000313" key="16">
    <source>
        <dbReference type="Proteomes" id="UP000515154"/>
    </source>
</evidence>
<dbReference type="AlphaFoldDB" id="A0A6P7TFJ9"/>
<feature type="compositionally biased region" description="Acidic residues" evidence="14">
    <location>
        <begin position="175"/>
        <end position="186"/>
    </location>
</feature>
<feature type="region of interest" description="Disordered" evidence="14">
    <location>
        <begin position="139"/>
        <end position="202"/>
    </location>
</feature>
<dbReference type="PANTHER" id="PTHR15561">
    <property type="entry name" value="CALCITONIN GENE-RELATED PEPTIDE-RECEPTOR COMPONENT PROTEIN"/>
    <property type="match status" value="1"/>
</dbReference>
<evidence type="ECO:0000256" key="9">
    <source>
        <dbReference type="ARBA" id="ARBA00023242"/>
    </source>
</evidence>
<evidence type="ECO:0000256" key="3">
    <source>
        <dbReference type="ARBA" id="ARBA00006898"/>
    </source>
</evidence>
<dbReference type="PANTHER" id="PTHR15561:SF0">
    <property type="entry name" value="DNA-DIRECTED RNA POLYMERASE III SUBUNIT RPC9"/>
    <property type="match status" value="1"/>
</dbReference>
<comment type="function">
    <text evidence="12">DNA-dependent RNA polymerase catalyzes the transcription of DNA into RNA using the four ribonucleoside triphosphates as substrates. Specific peripheric component of RNA polymerase III (Pol III) which synthesizes small non-coding RNAs including 5S rRNA, snRNAs, tRNAs and miRNAs from at least 500 distinct genomic loci. With POLR3H/RPC8 forms a mobile stalk that protrudes from Pol III core and functions primarily in transcription initiation. Pol III plays a key role in sensing and limiting infection by intracellular bacteria and DNA viruses. Acts as nuclear and cytosolic DNA sensor involved in innate immune response. Can sense non-self dsDNA that serves as template for transcription into dsRNA. The non-self RNA polymerase III transcripts, such as Epstein-Barr virus-encoded RNAs (EBERs) induce type I interferon and NF-kappa-B through the RIG-I pathway.</text>
</comment>
<dbReference type="InterPro" id="IPR006590">
    <property type="entry name" value="RNA_pol_Rpb4/RPC9_core"/>
</dbReference>
<evidence type="ECO:0000256" key="5">
    <source>
        <dbReference type="ARBA" id="ARBA00022475"/>
    </source>
</evidence>
<keyword evidence="6 17" id="KW-0240">DNA-directed RNA polymerase</keyword>
<feature type="compositionally biased region" description="Basic and acidic residues" evidence="14">
    <location>
        <begin position="150"/>
        <end position="166"/>
    </location>
</feature>
<evidence type="ECO:0000256" key="7">
    <source>
        <dbReference type="ARBA" id="ARBA00023136"/>
    </source>
</evidence>
<name>A0A6P7TFJ9_9MOLL</name>
<protein>
    <recommendedName>
        <fullName evidence="4">DNA-directed RNA polymerase III subunit RPC9</fullName>
    </recommendedName>
    <alternativeName>
        <fullName evidence="13">DNA-directed RNA polymerase III subunit rpc9</fullName>
    </alternativeName>
</protein>
<evidence type="ECO:0000256" key="1">
    <source>
        <dbReference type="ARBA" id="ARBA00004123"/>
    </source>
</evidence>
<dbReference type="GO" id="GO:0005666">
    <property type="term" value="C:RNA polymerase III complex"/>
    <property type="evidence" value="ECO:0007669"/>
    <property type="project" value="InterPro"/>
</dbReference>
<keyword evidence="5" id="KW-1003">Cell membrane</keyword>
<evidence type="ECO:0000259" key="15">
    <source>
        <dbReference type="SMART" id="SM00657"/>
    </source>
</evidence>
<dbReference type="SUPFAM" id="SSF47819">
    <property type="entry name" value="HRDC-like"/>
    <property type="match status" value="1"/>
</dbReference>
<keyword evidence="9" id="KW-0539">Nucleus</keyword>
<comment type="similarity">
    <text evidence="3">Belongs to the eukaryotic RPC9 RNA polymerase subunit family.</text>
</comment>
<evidence type="ECO:0000256" key="14">
    <source>
        <dbReference type="SAM" id="MobiDB-lite"/>
    </source>
</evidence>
<feature type="domain" description="RNA polymerase Rpb4/RPC9 core" evidence="15">
    <location>
        <begin position="1"/>
        <end position="125"/>
    </location>
</feature>
<evidence type="ECO:0000256" key="12">
    <source>
        <dbReference type="ARBA" id="ARBA00045808"/>
    </source>
</evidence>
<dbReference type="SMART" id="SM00657">
    <property type="entry name" value="RPOL4c"/>
    <property type="match status" value="1"/>
</dbReference>
<dbReference type="GO" id="GO:0006384">
    <property type="term" value="P:transcription initiation at RNA polymerase III promoter"/>
    <property type="evidence" value="ECO:0007669"/>
    <property type="project" value="InterPro"/>
</dbReference>
<evidence type="ECO:0000256" key="6">
    <source>
        <dbReference type="ARBA" id="ARBA00022478"/>
    </source>
</evidence>
<keyword evidence="7" id="KW-0472">Membrane</keyword>
<dbReference type="InterPro" id="IPR005574">
    <property type="entry name" value="Rpb4/RPC9"/>
</dbReference>
<proteinExistence type="inferred from homology"/>
<evidence type="ECO:0000256" key="8">
    <source>
        <dbReference type="ARBA" id="ARBA00023163"/>
    </source>
</evidence>
<gene>
    <name evidence="17" type="primary">LOC115223551</name>
</gene>
<organism evidence="16 17">
    <name type="scientific">Octopus sinensis</name>
    <name type="common">East Asian common octopus</name>
    <dbReference type="NCBI Taxonomy" id="2607531"/>
    <lineage>
        <taxon>Eukaryota</taxon>
        <taxon>Metazoa</taxon>
        <taxon>Spiralia</taxon>
        <taxon>Lophotrochozoa</taxon>
        <taxon>Mollusca</taxon>
        <taxon>Cephalopoda</taxon>
        <taxon>Coleoidea</taxon>
        <taxon>Octopodiformes</taxon>
        <taxon>Octopoda</taxon>
        <taxon>Incirrata</taxon>
        <taxon>Octopodidae</taxon>
        <taxon>Octopus</taxon>
    </lineage>
</organism>
<sequence>MELLNESSALLSNYEVYTLLLDIQAGRNGQSKPTKNQTSLATVTYETVKYLEGTSCKHLNAPAVKEFIRHLAPFHLTKAEKLQLLNQRPTTAVEIQLLIEESEERLTETQVYQLLDVVSKYLPDGSLDLSEESDDKIVYGDEGEEEDEQQQEKNEESEERIVKMEQDENNVSVEGQEEVEEAEEEGGSLVMDVTSPVNEDSS</sequence>
<comment type="subcellular location">
    <subcellularLocation>
        <location evidence="2">Cell membrane</location>
        <topology evidence="2">Peripheral membrane protein</topology>
        <orientation evidence="2">Cytoplasmic side</orientation>
    </subcellularLocation>
    <subcellularLocation>
        <location evidence="1">Nucleus</location>
    </subcellularLocation>
</comment>
<dbReference type="InterPro" id="IPR038846">
    <property type="entry name" value="RPC9"/>
</dbReference>
<dbReference type="Gene3D" id="1.20.1250.40">
    <property type="match status" value="1"/>
</dbReference>
<keyword evidence="8" id="KW-0804">Transcription</keyword>
<accession>A0A6P7TFJ9</accession>
<dbReference type="RefSeq" id="XP_029650048.1">
    <property type="nucleotide sequence ID" value="XM_029794188.2"/>
</dbReference>